<dbReference type="PROSITE" id="PS00061">
    <property type="entry name" value="ADH_SHORT"/>
    <property type="match status" value="1"/>
</dbReference>
<proteinExistence type="inferred from homology"/>
<protein>
    <submittedName>
        <fullName evidence="4">2,3-dihydro-2,3-dihydroxybenzoate dehydrogenase</fullName>
    </submittedName>
</protein>
<evidence type="ECO:0000313" key="4">
    <source>
        <dbReference type="EMBL" id="NKY02352.1"/>
    </source>
</evidence>
<feature type="domain" description="Ketoreductase" evidence="3">
    <location>
        <begin position="15"/>
        <end position="162"/>
    </location>
</feature>
<dbReference type="AlphaFoldDB" id="A0A846WL23"/>
<dbReference type="SUPFAM" id="SSF51735">
    <property type="entry name" value="NAD(P)-binding Rossmann-fold domains"/>
    <property type="match status" value="1"/>
</dbReference>
<dbReference type="PANTHER" id="PTHR24321:SF13">
    <property type="entry name" value="2,3-DIHYDRO-2,3-DIHYDROXYBENZOATE DEHYDROGENASE"/>
    <property type="match status" value="1"/>
</dbReference>
<dbReference type="Gene3D" id="3.40.50.720">
    <property type="entry name" value="NAD(P)-binding Rossmann-like Domain"/>
    <property type="match status" value="1"/>
</dbReference>
<keyword evidence="2" id="KW-0560">Oxidoreductase</keyword>
<dbReference type="InterPro" id="IPR036291">
    <property type="entry name" value="NAD(P)-bd_dom_sf"/>
</dbReference>
<gene>
    <name evidence="4" type="ORF">HGA05_12255</name>
</gene>
<dbReference type="Proteomes" id="UP000563898">
    <property type="component" value="Unassembled WGS sequence"/>
</dbReference>
<dbReference type="SMART" id="SM00822">
    <property type="entry name" value="PKS_KR"/>
    <property type="match status" value="1"/>
</dbReference>
<dbReference type="GO" id="GO:0016491">
    <property type="term" value="F:oxidoreductase activity"/>
    <property type="evidence" value="ECO:0007669"/>
    <property type="project" value="UniProtKB-KW"/>
</dbReference>
<evidence type="ECO:0000313" key="5">
    <source>
        <dbReference type="Proteomes" id="UP000563898"/>
    </source>
</evidence>
<name>A0A846WL23_9ACTN</name>
<dbReference type="InterPro" id="IPR057326">
    <property type="entry name" value="KR_dom"/>
</dbReference>
<dbReference type="FunFam" id="3.40.50.720:FF:000084">
    <property type="entry name" value="Short-chain dehydrogenase reductase"/>
    <property type="match status" value="1"/>
</dbReference>
<dbReference type="InterPro" id="IPR020904">
    <property type="entry name" value="Sc_DH/Rdtase_CS"/>
</dbReference>
<reference evidence="4 5" key="1">
    <citation type="submission" date="2020-04" db="EMBL/GenBank/DDBJ databases">
        <title>MicrobeNet Type strains.</title>
        <authorList>
            <person name="Nicholson A.C."/>
        </authorList>
    </citation>
    <scope>NUCLEOTIDE SEQUENCE [LARGE SCALE GENOMIC DNA]</scope>
    <source>
        <strain evidence="4 5">ATCC BAA-14</strain>
    </source>
</reference>
<comment type="similarity">
    <text evidence="1">Belongs to the short-chain dehydrogenases/reductases (SDR) family.</text>
</comment>
<evidence type="ECO:0000256" key="1">
    <source>
        <dbReference type="ARBA" id="ARBA00006484"/>
    </source>
</evidence>
<dbReference type="EMBL" id="JAAXPC010000006">
    <property type="protein sequence ID" value="NKY02352.1"/>
    <property type="molecule type" value="Genomic_DNA"/>
</dbReference>
<dbReference type="RefSeq" id="WP_006370116.1">
    <property type="nucleotide sequence ID" value="NZ_CP116236.1"/>
</dbReference>
<evidence type="ECO:0000256" key="2">
    <source>
        <dbReference type="ARBA" id="ARBA00023002"/>
    </source>
</evidence>
<dbReference type="InterPro" id="IPR002347">
    <property type="entry name" value="SDR_fam"/>
</dbReference>
<sequence length="243" mass="24496">MTGGSTAGPAGPAGEVALVTGAAGGIGSAVVDALRAAGATVIGWDRQPDTDIRAVDVTDRDAVRAAWDELDTEHGPIGVVVAAAGVMSDDWDTCMAVNAGGVRNLLDVALPSMTARRRGSAVVVSSNAATVPRTALPAYAASKAAATSYARSLGLAAAPSGVRVNIVSPGSTDTPMLRGMWASDADRDTVLVGDAARFRLGIPLGRIADPADIAETVVFLASDAARHVTLHDLRVDGGATLDM</sequence>
<dbReference type="Pfam" id="PF13561">
    <property type="entry name" value="adh_short_C2"/>
    <property type="match status" value="1"/>
</dbReference>
<dbReference type="PRINTS" id="PR00081">
    <property type="entry name" value="GDHRDH"/>
</dbReference>
<comment type="caution">
    <text evidence="4">The sequence shown here is derived from an EMBL/GenBank/DDBJ whole genome shotgun (WGS) entry which is preliminary data.</text>
</comment>
<evidence type="ECO:0000259" key="3">
    <source>
        <dbReference type="SMART" id="SM00822"/>
    </source>
</evidence>
<organism evidence="4 5">
    <name type="scientific">Gordonia polyisoprenivorans</name>
    <dbReference type="NCBI Taxonomy" id="84595"/>
    <lineage>
        <taxon>Bacteria</taxon>
        <taxon>Bacillati</taxon>
        <taxon>Actinomycetota</taxon>
        <taxon>Actinomycetes</taxon>
        <taxon>Mycobacteriales</taxon>
        <taxon>Gordoniaceae</taxon>
        <taxon>Gordonia</taxon>
    </lineage>
</organism>
<accession>A0A846WL23</accession>
<dbReference type="PANTHER" id="PTHR24321">
    <property type="entry name" value="DEHYDROGENASES, SHORT CHAIN"/>
    <property type="match status" value="1"/>
</dbReference>